<comment type="caution">
    <text evidence="1">The sequence shown here is derived from an EMBL/GenBank/DDBJ whole genome shotgun (WGS) entry which is preliminary data.</text>
</comment>
<evidence type="ECO:0000313" key="1">
    <source>
        <dbReference type="EMBL" id="EIJ70460.1"/>
    </source>
</evidence>
<dbReference type="eggNOG" id="COG2378">
    <property type="taxonomic scope" value="Bacteria"/>
</dbReference>
<dbReference type="EMBL" id="AJSX01000019">
    <property type="protein sequence ID" value="EIJ70460.1"/>
    <property type="molecule type" value="Genomic_DNA"/>
</dbReference>
<proteinExistence type="predicted"/>
<dbReference type="Proteomes" id="UP000006457">
    <property type="component" value="Unassembled WGS sequence"/>
</dbReference>
<organism evidence="1 2">
    <name type="scientific">Pasteurella bettyae CCUG 2042</name>
    <dbReference type="NCBI Taxonomy" id="1095749"/>
    <lineage>
        <taxon>Bacteria</taxon>
        <taxon>Pseudomonadati</taxon>
        <taxon>Pseudomonadota</taxon>
        <taxon>Gammaproteobacteria</taxon>
        <taxon>Pasteurellales</taxon>
        <taxon>Pasteurellaceae</taxon>
        <taxon>Pasteurella</taxon>
    </lineage>
</organism>
<dbReference type="PATRIC" id="fig|1095749.3.peg.807"/>
<gene>
    <name evidence="1" type="ORF">HMPREF1052_1484</name>
</gene>
<reference evidence="1 2" key="1">
    <citation type="submission" date="2012-03" db="EMBL/GenBank/DDBJ databases">
        <authorList>
            <person name="Harkins D.M."/>
            <person name="Madupu R."/>
            <person name="Durkin A.S."/>
            <person name="Torralba M."/>
            <person name="Methe B."/>
            <person name="Sutton G.G."/>
            <person name="Nelson K.E."/>
        </authorList>
    </citation>
    <scope>NUCLEOTIDE SEQUENCE [LARGE SCALE GENOMIC DNA]</scope>
    <source>
        <strain evidence="1 2">CCUG 2042</strain>
    </source>
</reference>
<keyword evidence="2" id="KW-1185">Reference proteome</keyword>
<evidence type="ECO:0000313" key="2">
    <source>
        <dbReference type="Proteomes" id="UP000006457"/>
    </source>
</evidence>
<protein>
    <submittedName>
        <fullName evidence="1">Malonate decarboxylase, epsilon subunit domain protein</fullName>
    </submittedName>
</protein>
<dbReference type="AlphaFoldDB" id="I3DFG7"/>
<name>I3DFG7_9PAST</name>
<accession>I3DFG7</accession>
<sequence>MILFMLMPLAISQQGASIYLVCRFGGFDDNRLLALHRLQKAKISTFGFERPADFNLQQYQDEGNLGFSNQGKIRLSFSIEHGEGFHLIETPLSKDQKLLEESEEYYRFQATVADNDMLKWWLRRFGDNIWDIEKEQL</sequence>